<accession>A0A1G9YDI3</accession>
<evidence type="ECO:0000313" key="3">
    <source>
        <dbReference type="EMBL" id="SDN06463.1"/>
    </source>
</evidence>
<dbReference type="PANTHER" id="PTHR32182:SF22">
    <property type="entry name" value="ATP-DEPENDENT ENDONUCLEASE, OLD FAMILY-RELATED"/>
    <property type="match status" value="1"/>
</dbReference>
<protein>
    <submittedName>
        <fullName evidence="3">Predicted ATPase</fullName>
    </submittedName>
</protein>
<dbReference type="InterPro" id="IPR003959">
    <property type="entry name" value="ATPase_AAA_core"/>
</dbReference>
<dbReference type="GO" id="GO:0016887">
    <property type="term" value="F:ATP hydrolysis activity"/>
    <property type="evidence" value="ECO:0007669"/>
    <property type="project" value="InterPro"/>
</dbReference>
<organism evidence="3 4">
    <name type="scientific">Actinomyces ruminicola</name>
    <dbReference type="NCBI Taxonomy" id="332524"/>
    <lineage>
        <taxon>Bacteria</taxon>
        <taxon>Bacillati</taxon>
        <taxon>Actinomycetota</taxon>
        <taxon>Actinomycetes</taxon>
        <taxon>Actinomycetales</taxon>
        <taxon>Actinomycetaceae</taxon>
        <taxon>Actinomyces</taxon>
    </lineage>
</organism>
<dbReference type="InterPro" id="IPR027417">
    <property type="entry name" value="P-loop_NTPase"/>
</dbReference>
<dbReference type="GO" id="GO:0005524">
    <property type="term" value="F:ATP binding"/>
    <property type="evidence" value="ECO:0007669"/>
    <property type="project" value="InterPro"/>
</dbReference>
<dbReference type="Proteomes" id="UP000199671">
    <property type="component" value="Unassembled WGS sequence"/>
</dbReference>
<dbReference type="EMBL" id="FNHU01000012">
    <property type="protein sequence ID" value="SDN06463.1"/>
    <property type="molecule type" value="Genomic_DNA"/>
</dbReference>
<dbReference type="SUPFAM" id="SSF52540">
    <property type="entry name" value="P-loop containing nucleoside triphosphate hydrolases"/>
    <property type="match status" value="1"/>
</dbReference>
<dbReference type="Pfam" id="PF13304">
    <property type="entry name" value="AAA_21"/>
    <property type="match status" value="2"/>
</dbReference>
<dbReference type="PANTHER" id="PTHR32182">
    <property type="entry name" value="DNA REPLICATION AND REPAIR PROTEIN RECF"/>
    <property type="match status" value="1"/>
</dbReference>
<dbReference type="OrthoDB" id="104167at2"/>
<dbReference type="AlphaFoldDB" id="A0A1G9YDI3"/>
<dbReference type="RefSeq" id="WP_143008935.1">
    <property type="nucleotide sequence ID" value="NZ_FNHU01000012.1"/>
</dbReference>
<dbReference type="PIRSF" id="PIRSF029347">
    <property type="entry name" value="RecF"/>
    <property type="match status" value="1"/>
</dbReference>
<evidence type="ECO:0000259" key="2">
    <source>
        <dbReference type="Pfam" id="PF13304"/>
    </source>
</evidence>
<reference evidence="3 4" key="1">
    <citation type="submission" date="2016-10" db="EMBL/GenBank/DDBJ databases">
        <authorList>
            <person name="de Groot N.N."/>
        </authorList>
    </citation>
    <scope>NUCLEOTIDE SEQUENCE [LARGE SCALE GENOMIC DNA]</scope>
    <source>
        <strain evidence="3 4">KPR-7B</strain>
    </source>
</reference>
<dbReference type="GO" id="GO:0006302">
    <property type="term" value="P:double-strand break repair"/>
    <property type="evidence" value="ECO:0007669"/>
    <property type="project" value="TreeGrafter"/>
</dbReference>
<dbReference type="GO" id="GO:0000731">
    <property type="term" value="P:DNA synthesis involved in DNA repair"/>
    <property type="evidence" value="ECO:0007669"/>
    <property type="project" value="TreeGrafter"/>
</dbReference>
<evidence type="ECO:0000313" key="4">
    <source>
        <dbReference type="Proteomes" id="UP000199671"/>
    </source>
</evidence>
<dbReference type="GO" id="GO:0009432">
    <property type="term" value="P:SOS response"/>
    <property type="evidence" value="ECO:0007669"/>
    <property type="project" value="UniProtKB-KW"/>
</dbReference>
<gene>
    <name evidence="3" type="ORF">SAMN04487766_11211</name>
</gene>
<dbReference type="InterPro" id="IPR014555">
    <property type="entry name" value="RecF-like"/>
</dbReference>
<dbReference type="Gene3D" id="3.40.50.300">
    <property type="entry name" value="P-loop containing nucleotide triphosphate hydrolases"/>
    <property type="match status" value="2"/>
</dbReference>
<name>A0A1G9YDI3_9ACTO</name>
<feature type="domain" description="ATPase AAA-type core" evidence="2">
    <location>
        <begin position="306"/>
        <end position="385"/>
    </location>
</feature>
<evidence type="ECO:0000256" key="1">
    <source>
        <dbReference type="ARBA" id="ARBA00023236"/>
    </source>
</evidence>
<feature type="domain" description="ATPase AAA-type core" evidence="2">
    <location>
        <begin position="23"/>
        <end position="46"/>
    </location>
</feature>
<keyword evidence="1" id="KW-0227">DNA damage</keyword>
<keyword evidence="1" id="KW-0742">SOS response</keyword>
<proteinExistence type="predicted"/>
<sequence length="453" mass="48891">MLTRFEVTGFKNLVGVVVDFGPFTCIVGPNAVGKSNLLNALEFLSLLSCNSFHDACVQVRPTAQQQFDVAALLCADVLDGRSHLCLAAEMILPPLAEDEFGQAVAPSCGYVRYEVQIAVQRDVAVPGGLRMRLAGERLRPLYADARPLRFPGADTCSRFIGSRPDDSRDCYLDYEASGNKSVVLVHREASGRSRQVLADGAQRTVLSAVASAEYPTILAARTEMASWRFLALEPSAMRAPDDLMERRPITAAGAHVAAALYRQDLAAGRDGAVLRRVCDAVSAMVDIRSLSIVEDPVRQALELRAQVGDSPELPARALSDGTLRLLTLAAIGAAPDYSGMLCLEEPENGIHPAKIADLYNLLHDLSEPTAQHLRQVVVNTHSPYLFQCADDDELLCAVGRTARGGDGARIRVADFHPLAGTWRARGWRGGDGIRPVPRSAVLAYLKNPQLAAD</sequence>